<name>A0ABR2GNX2_9EUKA</name>
<evidence type="ECO:0000256" key="1">
    <source>
        <dbReference type="SAM" id="Coils"/>
    </source>
</evidence>
<dbReference type="InterPro" id="IPR032675">
    <property type="entry name" value="LRR_dom_sf"/>
</dbReference>
<comment type="caution">
    <text evidence="2">The sequence shown here is derived from an EMBL/GenBank/DDBJ whole genome shotgun (WGS) entry which is preliminary data.</text>
</comment>
<dbReference type="EMBL" id="JAPFFF010000078">
    <property type="protein sequence ID" value="KAK8835643.1"/>
    <property type="molecule type" value="Genomic_DNA"/>
</dbReference>
<dbReference type="SUPFAM" id="SSF52058">
    <property type="entry name" value="L domain-like"/>
    <property type="match status" value="2"/>
</dbReference>
<dbReference type="InterPro" id="IPR026906">
    <property type="entry name" value="LRR_5"/>
</dbReference>
<dbReference type="PANTHER" id="PTHR45661">
    <property type="entry name" value="SURFACE ANTIGEN"/>
    <property type="match status" value="1"/>
</dbReference>
<protein>
    <recommendedName>
        <fullName evidence="4">Surface antigen BspA-like</fullName>
    </recommendedName>
</protein>
<evidence type="ECO:0000313" key="3">
    <source>
        <dbReference type="Proteomes" id="UP001470230"/>
    </source>
</evidence>
<dbReference type="InterPro" id="IPR053139">
    <property type="entry name" value="Surface_bspA-like"/>
</dbReference>
<feature type="coiled-coil region" evidence="1">
    <location>
        <begin position="70"/>
        <end position="127"/>
    </location>
</feature>
<dbReference type="Pfam" id="PF13306">
    <property type="entry name" value="LRR_5"/>
    <property type="match status" value="3"/>
</dbReference>
<proteinExistence type="predicted"/>
<reference evidence="2 3" key="1">
    <citation type="submission" date="2024-04" db="EMBL/GenBank/DDBJ databases">
        <title>Tritrichomonas musculus Genome.</title>
        <authorList>
            <person name="Alves-Ferreira E."/>
            <person name="Grigg M."/>
            <person name="Lorenzi H."/>
            <person name="Galac M."/>
        </authorList>
    </citation>
    <scope>NUCLEOTIDE SEQUENCE [LARGE SCALE GENOMIC DNA]</scope>
    <source>
        <strain evidence="2 3">EAF2021</strain>
    </source>
</reference>
<dbReference type="Proteomes" id="UP001470230">
    <property type="component" value="Unassembled WGS sequence"/>
</dbReference>
<evidence type="ECO:0008006" key="4">
    <source>
        <dbReference type="Google" id="ProtNLM"/>
    </source>
</evidence>
<organism evidence="2 3">
    <name type="scientific">Tritrichomonas musculus</name>
    <dbReference type="NCBI Taxonomy" id="1915356"/>
    <lineage>
        <taxon>Eukaryota</taxon>
        <taxon>Metamonada</taxon>
        <taxon>Parabasalia</taxon>
        <taxon>Tritrichomonadida</taxon>
        <taxon>Tritrichomonadidae</taxon>
        <taxon>Tritrichomonas</taxon>
    </lineage>
</organism>
<sequence>MIKFILKDVTLELADNFHFFSNIDQKIYQTLISERQYIIKSQVCKETFESFINFCINGIIPDFSSNISEYDQLSREFDIMRNLIQLYQQKTQCYEFLSLTTNNNKLKSKLKESKEKYNSKIKNYQQIIHSLFHGPGIDSQQQYLEVKQDLFEACTDENAKLIFLFTRKNVKINDLTFVLNEDDKTAGIFNSSSAKGDIFIPRSIEYNGEEYVIKTIYEKSFEKSRELKSIEFSNDSELQVIEKESFLYSYIESITIPSTVTDICSRAFHYSKLSNIIFKEDSKLKILEDECFYSCLFDRITIPKHVVKIGTRSISQCRNLKKIFFQSDSELRVIESDAFSLTPIEEIEIPSNSVELKEGWCGGMFALNRVLILPNNTRYLYMNDSILLGKSDEKSDSYDVLLFVRRDIEEIVIPSFVRRIASKSFDNCQRLHCVEFCENSQLEEIDKDAFSCCEFEKMSLPSSVLKFNEGCFYQVYKLKDISIIQSNNVNSIIYYDNKFILGKSSPFGSDYDILYFARRDIKEATIPSTIKKIASFAFADCNMLKSVTFEDNSQLNEIGKYSLAWTSIKRITIPSSVTKIDECAFFFCKKLEFVDFFDDSRLHSIENGAFNITSLVQIKIPSHVYLIGSHAFSQSEIKIFEFAENSELLSIGNMAFCDCEFSSFSIPKSVIYVSQKAFWYCENLEIIEFDENSKLHRINIDNFDPMKSKIMMVPHDMKDPFIKIEQNE</sequence>
<evidence type="ECO:0000313" key="2">
    <source>
        <dbReference type="EMBL" id="KAK8835643.1"/>
    </source>
</evidence>
<accession>A0ABR2GNX2</accession>
<dbReference type="PANTHER" id="PTHR45661:SF3">
    <property type="entry name" value="IG-LIKE DOMAIN-CONTAINING PROTEIN"/>
    <property type="match status" value="1"/>
</dbReference>
<dbReference type="Gene3D" id="3.80.10.10">
    <property type="entry name" value="Ribonuclease Inhibitor"/>
    <property type="match status" value="3"/>
</dbReference>
<keyword evidence="3" id="KW-1185">Reference proteome</keyword>
<keyword evidence="1" id="KW-0175">Coiled coil</keyword>
<gene>
    <name evidence="2" type="ORF">M9Y10_042358</name>
</gene>